<evidence type="ECO:0000313" key="4">
    <source>
        <dbReference type="Proteomes" id="UP001155241"/>
    </source>
</evidence>
<evidence type="ECO:0000256" key="1">
    <source>
        <dbReference type="SAM" id="Phobius"/>
    </source>
</evidence>
<keyword evidence="4" id="KW-1185">Reference proteome</keyword>
<evidence type="ECO:0000313" key="3">
    <source>
        <dbReference type="EMBL" id="MCO6045336.1"/>
    </source>
</evidence>
<proteinExistence type="predicted"/>
<keyword evidence="1" id="KW-0812">Transmembrane</keyword>
<evidence type="ECO:0000259" key="2">
    <source>
        <dbReference type="Pfam" id="PF07811"/>
    </source>
</evidence>
<protein>
    <submittedName>
        <fullName evidence="3">Pilus assembly protein</fullName>
    </submittedName>
</protein>
<feature type="domain" description="TadE-like" evidence="2">
    <location>
        <begin position="11"/>
        <end position="53"/>
    </location>
</feature>
<keyword evidence="1" id="KW-1133">Transmembrane helix</keyword>
<name>A0A9X2FGN3_9BACT</name>
<dbReference type="AlphaFoldDB" id="A0A9X2FGN3"/>
<keyword evidence="1" id="KW-0472">Membrane</keyword>
<dbReference type="EMBL" id="JAMXLR010000055">
    <property type="protein sequence ID" value="MCO6045336.1"/>
    <property type="molecule type" value="Genomic_DNA"/>
</dbReference>
<dbReference type="RefSeq" id="WP_252853451.1">
    <property type="nucleotide sequence ID" value="NZ_JAMXLR010000055.1"/>
</dbReference>
<accession>A0A9X2FGN3</accession>
<dbReference type="Proteomes" id="UP001155241">
    <property type="component" value="Unassembled WGS sequence"/>
</dbReference>
<organism evidence="3 4">
    <name type="scientific">Aeoliella straminimaris</name>
    <dbReference type="NCBI Taxonomy" id="2954799"/>
    <lineage>
        <taxon>Bacteria</taxon>
        <taxon>Pseudomonadati</taxon>
        <taxon>Planctomycetota</taxon>
        <taxon>Planctomycetia</taxon>
        <taxon>Pirellulales</taxon>
        <taxon>Lacipirellulaceae</taxon>
        <taxon>Aeoliella</taxon>
    </lineage>
</organism>
<comment type="caution">
    <text evidence="3">The sequence shown here is derived from an EMBL/GenBank/DDBJ whole genome shotgun (WGS) entry which is preliminary data.</text>
</comment>
<dbReference type="InterPro" id="IPR012495">
    <property type="entry name" value="TadE-like_dom"/>
</dbReference>
<dbReference type="Pfam" id="PF07811">
    <property type="entry name" value="TadE"/>
    <property type="match status" value="1"/>
</dbReference>
<sequence>MRRRHRALRSGVAAVEFAIVAPVFFLLVIGFVELGRGLMVQQVLTNASRVGVREAIGLHSTQSEAEAVASDYADGCSVSGVVVNVTPDPATASAGTEITVTVSIPYADVSWVPSPWFMGGSTLEATSTMRKEGFE</sequence>
<reference evidence="3" key="1">
    <citation type="submission" date="2022-06" db="EMBL/GenBank/DDBJ databases">
        <title>Aeoliella straminimaris, a novel planctomycete from sediments.</title>
        <authorList>
            <person name="Vitorino I.R."/>
            <person name="Lage O.M."/>
        </authorList>
    </citation>
    <scope>NUCLEOTIDE SEQUENCE</scope>
    <source>
        <strain evidence="3">ICT_H6.2</strain>
    </source>
</reference>
<feature type="transmembrane region" description="Helical" evidence="1">
    <location>
        <begin position="12"/>
        <end position="32"/>
    </location>
</feature>
<gene>
    <name evidence="3" type="ORF">NG895_15600</name>
</gene>